<dbReference type="SMART" id="SM00093">
    <property type="entry name" value="SERPIN"/>
    <property type="match status" value="1"/>
</dbReference>
<gene>
    <name evidence="4" type="ORF">HID58_032882</name>
</gene>
<evidence type="ECO:0000313" key="4">
    <source>
        <dbReference type="EMBL" id="KAH0909561.1"/>
    </source>
</evidence>
<dbReference type="InterPro" id="IPR000215">
    <property type="entry name" value="Serpin_fam"/>
</dbReference>
<dbReference type="EMBL" id="JAGKQM010000009">
    <property type="protein sequence ID" value="KAH0909561.1"/>
    <property type="molecule type" value="Genomic_DNA"/>
</dbReference>
<proteinExistence type="inferred from homology"/>
<reference evidence="4 5" key="1">
    <citation type="submission" date="2021-05" db="EMBL/GenBank/DDBJ databases">
        <title>Genome Assembly of Synthetic Allotetraploid Brassica napus Reveals Homoeologous Exchanges between Subgenomes.</title>
        <authorList>
            <person name="Davis J.T."/>
        </authorList>
    </citation>
    <scope>NUCLEOTIDE SEQUENCE [LARGE SCALE GENOMIC DNA]</scope>
    <source>
        <strain evidence="5">cv. Da-Ae</strain>
        <tissue evidence="4">Seedling</tissue>
    </source>
</reference>
<dbReference type="Pfam" id="PF00079">
    <property type="entry name" value="Serpin"/>
    <property type="match status" value="2"/>
</dbReference>
<keyword evidence="5" id="KW-1185">Reference proteome</keyword>
<comment type="similarity">
    <text evidence="1 2">Belongs to the serpin family.</text>
</comment>
<dbReference type="SUPFAM" id="SSF56574">
    <property type="entry name" value="Serpins"/>
    <property type="match status" value="2"/>
</dbReference>
<evidence type="ECO:0000256" key="2">
    <source>
        <dbReference type="RuleBase" id="RU000411"/>
    </source>
</evidence>
<evidence type="ECO:0000259" key="3">
    <source>
        <dbReference type="SMART" id="SM00093"/>
    </source>
</evidence>
<dbReference type="InterPro" id="IPR042178">
    <property type="entry name" value="Serpin_sf_1"/>
</dbReference>
<name>A0ABQ8BZE3_BRANA</name>
<sequence length="536" mass="59712">MSSKMKTQKLSTSSETADMSVLEIIASPSLSKKELQKAMNKQNDADLVLTGKVIASEARDSNFVFSPASLNSVRTIAAARSATEERKAVFNETATVAFADAITLPVDHSHKNLLVNVFKATFTQVDFMSKAGQVRTELNKWGFRSDQWSHQGSSSSWIQTADLPVTKIIASPSLSKKELQKAMKKQNDADLVLTGKVIASKARNSNFVFSPASLNSVLTIAAASSATEERKAVFNETATVAFADGKANGGPKITAINGVWVEQSLPVDHSFKDLMENVFKATFTQVDFRSKAEQVRRELNKWTSDQTNGLIKDLLPLGSVRSNTDRVYGNALYFKGTWEDKFSKSETKERAFHLLNDASVFSMYFYLPDENDGLDNLVKKMTSTPGFVDNHTPTCRVKLDDFAIPKFKISFGFEASKALYHKACVEIDEEGAEAAAASFCERHSYTPNRNRFVADHPFLFLIREDTTGTRVRYKDRVGEFRIPKFKIEFGIEASNAFDDFELNVSLYQKAFIEIDEVLKLQLQLPAAEVVVAVRRR</sequence>
<dbReference type="Proteomes" id="UP000824890">
    <property type="component" value="Unassembled WGS sequence"/>
</dbReference>
<dbReference type="PANTHER" id="PTHR11461">
    <property type="entry name" value="SERINE PROTEASE INHIBITOR, SERPIN"/>
    <property type="match status" value="1"/>
</dbReference>
<dbReference type="InterPro" id="IPR023796">
    <property type="entry name" value="Serpin_dom"/>
</dbReference>
<accession>A0ABQ8BZE3</accession>
<evidence type="ECO:0000256" key="1">
    <source>
        <dbReference type="ARBA" id="ARBA00009500"/>
    </source>
</evidence>
<comment type="caution">
    <text evidence="4">The sequence shown here is derived from an EMBL/GenBank/DDBJ whole genome shotgun (WGS) entry which is preliminary data.</text>
</comment>
<dbReference type="InterPro" id="IPR036186">
    <property type="entry name" value="Serpin_sf"/>
</dbReference>
<evidence type="ECO:0000313" key="5">
    <source>
        <dbReference type="Proteomes" id="UP000824890"/>
    </source>
</evidence>
<dbReference type="InterPro" id="IPR042185">
    <property type="entry name" value="Serpin_sf_2"/>
</dbReference>
<organism evidence="4 5">
    <name type="scientific">Brassica napus</name>
    <name type="common">Rape</name>
    <dbReference type="NCBI Taxonomy" id="3708"/>
    <lineage>
        <taxon>Eukaryota</taxon>
        <taxon>Viridiplantae</taxon>
        <taxon>Streptophyta</taxon>
        <taxon>Embryophyta</taxon>
        <taxon>Tracheophyta</taxon>
        <taxon>Spermatophyta</taxon>
        <taxon>Magnoliopsida</taxon>
        <taxon>eudicotyledons</taxon>
        <taxon>Gunneridae</taxon>
        <taxon>Pentapetalae</taxon>
        <taxon>rosids</taxon>
        <taxon>malvids</taxon>
        <taxon>Brassicales</taxon>
        <taxon>Brassicaceae</taxon>
        <taxon>Brassiceae</taxon>
        <taxon>Brassica</taxon>
    </lineage>
</organism>
<protein>
    <recommendedName>
        <fullName evidence="3">Serpin domain-containing protein</fullName>
    </recommendedName>
</protein>
<feature type="domain" description="Serpin" evidence="3">
    <location>
        <begin position="191"/>
        <end position="474"/>
    </location>
</feature>
<dbReference type="Gene3D" id="2.30.39.10">
    <property type="entry name" value="Alpha-1-antitrypsin, domain 1"/>
    <property type="match status" value="3"/>
</dbReference>
<dbReference type="PANTHER" id="PTHR11461:SF334">
    <property type="entry name" value="GENOME ASSEMBLY, CHROMOSOME: A09"/>
    <property type="match status" value="1"/>
</dbReference>
<dbReference type="Gene3D" id="3.30.497.10">
    <property type="entry name" value="Antithrombin, subunit I, domain 2"/>
    <property type="match status" value="3"/>
</dbReference>